<dbReference type="Proteomes" id="UP000003823">
    <property type="component" value="Unassembled WGS sequence"/>
</dbReference>
<name>E0PQE8_STRMT</name>
<dbReference type="eggNOG" id="COG1477">
    <property type="taxonomic scope" value="Bacteria"/>
</dbReference>
<evidence type="ECO:0000256" key="6">
    <source>
        <dbReference type="ARBA" id="ARBA00022827"/>
    </source>
</evidence>
<keyword evidence="4 10" id="KW-0808">Transferase</keyword>
<comment type="catalytic activity">
    <reaction evidence="9 10">
        <text>L-threonyl-[protein] + FAD = FMN-L-threonyl-[protein] + AMP + H(+)</text>
        <dbReference type="Rhea" id="RHEA:36847"/>
        <dbReference type="Rhea" id="RHEA-COMP:11060"/>
        <dbReference type="Rhea" id="RHEA-COMP:11061"/>
        <dbReference type="ChEBI" id="CHEBI:15378"/>
        <dbReference type="ChEBI" id="CHEBI:30013"/>
        <dbReference type="ChEBI" id="CHEBI:57692"/>
        <dbReference type="ChEBI" id="CHEBI:74257"/>
        <dbReference type="ChEBI" id="CHEBI:456215"/>
        <dbReference type="EC" id="2.7.1.180"/>
    </reaction>
</comment>
<keyword evidence="3 10" id="KW-0285">Flavoprotein</keyword>
<evidence type="ECO:0000256" key="7">
    <source>
        <dbReference type="ARBA" id="ARBA00022842"/>
    </source>
</evidence>
<keyword evidence="5 10" id="KW-0479">Metal-binding</keyword>
<feature type="binding site" evidence="11">
    <location>
        <position position="278"/>
    </location>
    <ligand>
        <name>Mg(2+)</name>
        <dbReference type="ChEBI" id="CHEBI:18420"/>
    </ligand>
</feature>
<dbReference type="GO" id="GO:0046872">
    <property type="term" value="F:metal ion binding"/>
    <property type="evidence" value="ECO:0007669"/>
    <property type="project" value="UniProtKB-UniRule"/>
</dbReference>
<evidence type="ECO:0000313" key="12">
    <source>
        <dbReference type="EMBL" id="EFM31395.1"/>
    </source>
</evidence>
<evidence type="ECO:0000256" key="8">
    <source>
        <dbReference type="ARBA" id="ARBA00031306"/>
    </source>
</evidence>
<evidence type="ECO:0000256" key="2">
    <source>
        <dbReference type="ARBA" id="ARBA00016337"/>
    </source>
</evidence>
<proteinExistence type="inferred from homology"/>
<accession>E0PQE8</accession>
<dbReference type="PIRSF" id="PIRSF006268">
    <property type="entry name" value="ApbE"/>
    <property type="match status" value="1"/>
</dbReference>
<sequence>MISYKEKGVGSLPLRSRSERLMGTTITISLVDEQADCLLQGAFDLLRELEYRFNANSQESELMEINHQAGIAPVKVHPDLFELIALGLEHSLAPSSHLNISIGPLIQTWRIGFSDARLPELNEIEAVLPLVDPHFIKLDPASSTVFLEKKGMKLDLGCLAKGYSADKVAQYLKVHGVTSSLINLGGNILTIGNNQAKEGKDWQIGIQDPRNPRGNHLLTIPVSNKSVVTSGIYERHLTIDGKDYHHIFDSETGFPVETDLASLTIISDKSVDGEIWTTRLFGERIASILWQVESLDGIEAILIDKEGNLTCSSGL</sequence>
<comment type="similarity">
    <text evidence="10">Belongs to the ApbE family.</text>
</comment>
<dbReference type="InterPro" id="IPR003374">
    <property type="entry name" value="ApbE-like_sf"/>
</dbReference>
<dbReference type="AlphaFoldDB" id="E0PQE8"/>
<evidence type="ECO:0000256" key="5">
    <source>
        <dbReference type="ARBA" id="ARBA00022723"/>
    </source>
</evidence>
<dbReference type="InterPro" id="IPR024932">
    <property type="entry name" value="ApbE"/>
</dbReference>
<comment type="caution">
    <text evidence="12">The sequence shown here is derived from an EMBL/GenBank/DDBJ whole genome shotgun (WGS) entry which is preliminary data.</text>
</comment>
<evidence type="ECO:0000256" key="10">
    <source>
        <dbReference type="PIRNR" id="PIRNR006268"/>
    </source>
</evidence>
<gene>
    <name evidence="12" type="ORF">HMPREF8571_0765</name>
</gene>
<keyword evidence="6 10" id="KW-0274">FAD</keyword>
<dbReference type="HOGENOM" id="CLU_044403_1_0_9"/>
<dbReference type="EMBL" id="AEEN01000012">
    <property type="protein sequence ID" value="EFM31395.1"/>
    <property type="molecule type" value="Genomic_DNA"/>
</dbReference>
<dbReference type="PANTHER" id="PTHR30040:SF2">
    <property type="entry name" value="FAD:PROTEIN FMN TRANSFERASE"/>
    <property type="match status" value="1"/>
</dbReference>
<dbReference type="EC" id="2.7.1.180" evidence="1 10"/>
<reference evidence="12 13" key="1">
    <citation type="submission" date="2010-07" db="EMBL/GenBank/DDBJ databases">
        <authorList>
            <person name="Muzny D."/>
            <person name="Qin X."/>
            <person name="Deng J."/>
            <person name="Jiang H."/>
            <person name="Liu Y."/>
            <person name="Qu J."/>
            <person name="Song X.-Z."/>
            <person name="Zhang L."/>
            <person name="Thornton R."/>
            <person name="Coyle M."/>
            <person name="Francisco L."/>
            <person name="Jackson L."/>
            <person name="Javaid M."/>
            <person name="Korchina V."/>
            <person name="Kovar C."/>
            <person name="Mata R."/>
            <person name="Mathew T."/>
            <person name="Ngo R."/>
            <person name="Nguyen L."/>
            <person name="Nguyen N."/>
            <person name="Okwuonu G."/>
            <person name="Ongeri F."/>
            <person name="Pham C."/>
            <person name="Simmons D."/>
            <person name="Wilczek-Boney K."/>
            <person name="Hale W."/>
            <person name="Jakkamsetti A."/>
            <person name="Pham P."/>
            <person name="Ruth R."/>
            <person name="San Lucas F."/>
            <person name="Warren J."/>
            <person name="Zhang J."/>
            <person name="Zhao Z."/>
            <person name="Zhou C."/>
            <person name="Zhu D."/>
            <person name="Lee S."/>
            <person name="Bess C."/>
            <person name="Blankenburg K."/>
            <person name="Forbes L."/>
            <person name="Fu Q."/>
            <person name="Gubbala S."/>
            <person name="Hirani K."/>
            <person name="Jayaseelan J.C."/>
            <person name="Lara F."/>
            <person name="Munidasa M."/>
            <person name="Palculict T."/>
            <person name="Patil S."/>
            <person name="Pu L.-L."/>
            <person name="Saada N."/>
            <person name="Tang L."/>
            <person name="Weissenberger G."/>
            <person name="Zhu Y."/>
            <person name="Hemphill L."/>
            <person name="Shang Y."/>
            <person name="Youmans B."/>
            <person name="Ayvaz T."/>
            <person name="Ross M."/>
            <person name="Santibanez J."/>
            <person name="Aqrawi P."/>
            <person name="Gross S."/>
            <person name="Joshi V."/>
            <person name="Fowler G."/>
            <person name="Nazareth L."/>
            <person name="Reid J."/>
            <person name="Worley K."/>
            <person name="Petrosino J."/>
            <person name="Highlander S."/>
            <person name="Gibbs R."/>
        </authorList>
    </citation>
    <scope>NUCLEOTIDE SEQUENCE [LARGE SCALE GENOMIC DNA]</scope>
    <source>
        <strain evidence="12 13">ATCC 6249</strain>
    </source>
</reference>
<comment type="cofactor">
    <cofactor evidence="11">
        <name>Mg(2+)</name>
        <dbReference type="ChEBI" id="CHEBI:18420"/>
    </cofactor>
    <cofactor evidence="11">
        <name>Mn(2+)</name>
        <dbReference type="ChEBI" id="CHEBI:29035"/>
    </cofactor>
    <text evidence="11">Magnesium. Can also use manganese.</text>
</comment>
<evidence type="ECO:0000256" key="4">
    <source>
        <dbReference type="ARBA" id="ARBA00022679"/>
    </source>
</evidence>
<protein>
    <recommendedName>
        <fullName evidence="2 10">FAD:protein FMN transferase</fullName>
        <ecNumber evidence="1 10">2.7.1.180</ecNumber>
    </recommendedName>
    <alternativeName>
        <fullName evidence="8 10">Flavin transferase</fullName>
    </alternativeName>
</protein>
<organism evidence="12 13">
    <name type="scientific">Streptococcus mitis ATCC 6249</name>
    <dbReference type="NCBI Taxonomy" id="864567"/>
    <lineage>
        <taxon>Bacteria</taxon>
        <taxon>Bacillati</taxon>
        <taxon>Bacillota</taxon>
        <taxon>Bacilli</taxon>
        <taxon>Lactobacillales</taxon>
        <taxon>Streptococcaceae</taxon>
        <taxon>Streptococcus</taxon>
        <taxon>Streptococcus mitis group</taxon>
    </lineage>
</organism>
<dbReference type="Pfam" id="PF02424">
    <property type="entry name" value="ApbE"/>
    <property type="match status" value="1"/>
</dbReference>
<evidence type="ECO:0000313" key="13">
    <source>
        <dbReference type="Proteomes" id="UP000003823"/>
    </source>
</evidence>
<evidence type="ECO:0000256" key="1">
    <source>
        <dbReference type="ARBA" id="ARBA00011955"/>
    </source>
</evidence>
<dbReference type="SUPFAM" id="SSF143631">
    <property type="entry name" value="ApbE-like"/>
    <property type="match status" value="1"/>
</dbReference>
<dbReference type="PANTHER" id="PTHR30040">
    <property type="entry name" value="THIAMINE BIOSYNTHESIS LIPOPROTEIN APBE"/>
    <property type="match status" value="1"/>
</dbReference>
<evidence type="ECO:0000256" key="9">
    <source>
        <dbReference type="ARBA" id="ARBA00048540"/>
    </source>
</evidence>
<keyword evidence="7 10" id="KW-0460">Magnesium</keyword>
<evidence type="ECO:0000256" key="11">
    <source>
        <dbReference type="PIRSR" id="PIRSR006268-2"/>
    </source>
</evidence>
<dbReference type="Gene3D" id="3.10.520.10">
    <property type="entry name" value="ApbE-like domains"/>
    <property type="match status" value="1"/>
</dbReference>
<dbReference type="GO" id="GO:0016740">
    <property type="term" value="F:transferase activity"/>
    <property type="evidence" value="ECO:0007669"/>
    <property type="project" value="UniProtKB-UniRule"/>
</dbReference>
<evidence type="ECO:0000256" key="3">
    <source>
        <dbReference type="ARBA" id="ARBA00022630"/>
    </source>
</evidence>